<name>A0A0E4BSD8_9BRAD</name>
<sequence>MSDQWLADKAPGFKTLPAPDRSAIFDFAFLWSLFEAKIMGGFARADRIRAKVDEWVTAGTLDADLFDVELRYFRDRYFVDGALTHHFPYLDLRPADHPDLVRAVIEGANNDPRDRVLALLMIVWRLRNNLFHGAKWSYELRGQLDNFTHANTVLMRLLERHGHLV</sequence>
<dbReference type="EMBL" id="AP014685">
    <property type="protein sequence ID" value="BAR58801.1"/>
    <property type="molecule type" value="Genomic_DNA"/>
</dbReference>
<reference evidence="1 2" key="1">
    <citation type="submission" date="2014-11" db="EMBL/GenBank/DDBJ databases">
        <title>Symbiosis island explosion on the genome of extra-slow-growing strains of soybean bradyrhizobia with massive insertion sequences.</title>
        <authorList>
            <person name="Iida T."/>
            <person name="Minamisawa K."/>
        </authorList>
    </citation>
    <scope>NUCLEOTIDE SEQUENCE [LARGE SCALE GENOMIC DNA]</scope>
    <source>
        <strain evidence="1 2">NK6</strain>
    </source>
</reference>
<dbReference type="Proteomes" id="UP000063308">
    <property type="component" value="Chromosome"/>
</dbReference>
<organism evidence="1 2">
    <name type="scientific">Bradyrhizobium diazoefficiens</name>
    <dbReference type="NCBI Taxonomy" id="1355477"/>
    <lineage>
        <taxon>Bacteria</taxon>
        <taxon>Pseudomonadati</taxon>
        <taxon>Pseudomonadota</taxon>
        <taxon>Alphaproteobacteria</taxon>
        <taxon>Hyphomicrobiales</taxon>
        <taxon>Nitrobacteraceae</taxon>
        <taxon>Bradyrhizobium</taxon>
    </lineage>
</organism>
<accession>A0A0E4BSD8</accession>
<evidence type="ECO:0000313" key="2">
    <source>
        <dbReference type="Proteomes" id="UP000063308"/>
    </source>
</evidence>
<dbReference type="AlphaFoldDB" id="A0A0E4BSD8"/>
<evidence type="ECO:0000313" key="1">
    <source>
        <dbReference type="EMBL" id="BAR58801.1"/>
    </source>
</evidence>
<protein>
    <recommendedName>
        <fullName evidence="3">Apea-like HEPN domain-containing protein</fullName>
    </recommendedName>
</protein>
<evidence type="ECO:0008006" key="3">
    <source>
        <dbReference type="Google" id="ProtNLM"/>
    </source>
</evidence>
<proteinExistence type="predicted"/>
<gene>
    <name evidence="1" type="ORF">NK6_5643</name>
</gene>